<evidence type="ECO:0000313" key="1">
    <source>
        <dbReference type="EMBL" id="TEB32469.1"/>
    </source>
</evidence>
<proteinExistence type="predicted"/>
<name>A0A4Y7TG35_COPMI</name>
<dbReference type="Proteomes" id="UP000298030">
    <property type="component" value="Unassembled WGS sequence"/>
</dbReference>
<accession>A0A4Y7TG35</accession>
<protein>
    <submittedName>
        <fullName evidence="1">Uncharacterized protein</fullName>
    </submittedName>
</protein>
<keyword evidence="2" id="KW-1185">Reference proteome</keyword>
<reference evidence="1 2" key="1">
    <citation type="journal article" date="2019" name="Nat. Ecol. Evol.">
        <title>Megaphylogeny resolves global patterns of mushroom evolution.</title>
        <authorList>
            <person name="Varga T."/>
            <person name="Krizsan K."/>
            <person name="Foldi C."/>
            <person name="Dima B."/>
            <person name="Sanchez-Garcia M."/>
            <person name="Sanchez-Ramirez S."/>
            <person name="Szollosi G.J."/>
            <person name="Szarkandi J.G."/>
            <person name="Papp V."/>
            <person name="Albert L."/>
            <person name="Andreopoulos W."/>
            <person name="Angelini C."/>
            <person name="Antonin V."/>
            <person name="Barry K.W."/>
            <person name="Bougher N.L."/>
            <person name="Buchanan P."/>
            <person name="Buyck B."/>
            <person name="Bense V."/>
            <person name="Catcheside P."/>
            <person name="Chovatia M."/>
            <person name="Cooper J."/>
            <person name="Damon W."/>
            <person name="Desjardin D."/>
            <person name="Finy P."/>
            <person name="Geml J."/>
            <person name="Haridas S."/>
            <person name="Hughes K."/>
            <person name="Justo A."/>
            <person name="Karasinski D."/>
            <person name="Kautmanova I."/>
            <person name="Kiss B."/>
            <person name="Kocsube S."/>
            <person name="Kotiranta H."/>
            <person name="LaButti K.M."/>
            <person name="Lechner B.E."/>
            <person name="Liimatainen K."/>
            <person name="Lipzen A."/>
            <person name="Lukacs Z."/>
            <person name="Mihaltcheva S."/>
            <person name="Morgado L.N."/>
            <person name="Niskanen T."/>
            <person name="Noordeloos M.E."/>
            <person name="Ohm R.A."/>
            <person name="Ortiz-Santana B."/>
            <person name="Ovrebo C."/>
            <person name="Racz N."/>
            <person name="Riley R."/>
            <person name="Savchenko A."/>
            <person name="Shiryaev A."/>
            <person name="Soop K."/>
            <person name="Spirin V."/>
            <person name="Szebenyi C."/>
            <person name="Tomsovsky M."/>
            <person name="Tulloss R.E."/>
            <person name="Uehling J."/>
            <person name="Grigoriev I.V."/>
            <person name="Vagvolgyi C."/>
            <person name="Papp T."/>
            <person name="Martin F.M."/>
            <person name="Miettinen O."/>
            <person name="Hibbett D.S."/>
            <person name="Nagy L.G."/>
        </authorList>
    </citation>
    <scope>NUCLEOTIDE SEQUENCE [LARGE SCALE GENOMIC DNA]</scope>
    <source>
        <strain evidence="1 2">FP101781</strain>
    </source>
</reference>
<dbReference type="OrthoDB" id="2941590at2759"/>
<organism evidence="1 2">
    <name type="scientific">Coprinellus micaceus</name>
    <name type="common">Glistening ink-cap mushroom</name>
    <name type="synonym">Coprinus micaceus</name>
    <dbReference type="NCBI Taxonomy" id="71717"/>
    <lineage>
        <taxon>Eukaryota</taxon>
        <taxon>Fungi</taxon>
        <taxon>Dikarya</taxon>
        <taxon>Basidiomycota</taxon>
        <taxon>Agaricomycotina</taxon>
        <taxon>Agaricomycetes</taxon>
        <taxon>Agaricomycetidae</taxon>
        <taxon>Agaricales</taxon>
        <taxon>Agaricineae</taxon>
        <taxon>Psathyrellaceae</taxon>
        <taxon>Coprinellus</taxon>
    </lineage>
</organism>
<dbReference type="AlphaFoldDB" id="A0A4Y7TG35"/>
<sequence>MCKAFLEPGLDSVWYSIDSFEAIVAPFTKSRWRKEEFDHSLTYVGYEPSILFHIEGPLEPSDLERYTKYYAPRIREILIDLYPGVAMMSLETCEALSLATNHQSGNLSPLLRRFAWRTDFREVERIYGQRFIVDVAPYLALFMGGSTLSVTYKSWASRLPIEAGTIQSISANMTRLRDMVLQTRDSNLIHGILTSSSWNHLEKLVVETLSGADIPHAGSLPQLSNLHIM</sequence>
<dbReference type="STRING" id="71717.A0A4Y7TG35"/>
<evidence type="ECO:0000313" key="2">
    <source>
        <dbReference type="Proteomes" id="UP000298030"/>
    </source>
</evidence>
<comment type="caution">
    <text evidence="1">The sequence shown here is derived from an EMBL/GenBank/DDBJ whole genome shotgun (WGS) entry which is preliminary data.</text>
</comment>
<gene>
    <name evidence="1" type="ORF">FA13DRAFT_257254</name>
</gene>
<dbReference type="EMBL" id="QPFP01000015">
    <property type="protein sequence ID" value="TEB32469.1"/>
    <property type="molecule type" value="Genomic_DNA"/>
</dbReference>